<feature type="region of interest" description="Disordered" evidence="1">
    <location>
        <begin position="1"/>
        <end position="42"/>
    </location>
</feature>
<feature type="region of interest" description="Disordered" evidence="1">
    <location>
        <begin position="137"/>
        <end position="249"/>
    </location>
</feature>
<feature type="region of interest" description="Disordered" evidence="1">
    <location>
        <begin position="54"/>
        <end position="89"/>
    </location>
</feature>
<name>A0ABY7D4H3_9BASI</name>
<dbReference type="EMBL" id="CP110434">
    <property type="protein sequence ID" value="WAQ91582.1"/>
    <property type="molecule type" value="Genomic_DNA"/>
</dbReference>
<dbReference type="GeneID" id="77804080"/>
<accession>A0ABY7D4H3</accession>
<proteinExistence type="predicted"/>
<feature type="compositionally biased region" description="Basic and acidic residues" evidence="1">
    <location>
        <begin position="137"/>
        <end position="150"/>
    </location>
</feature>
<protein>
    <submittedName>
        <fullName evidence="2">Uncharacterized protein</fullName>
    </submittedName>
</protein>
<evidence type="ECO:0000313" key="2">
    <source>
        <dbReference type="EMBL" id="WAQ91582.1"/>
    </source>
</evidence>
<keyword evidence="3" id="KW-1185">Reference proteome</keyword>
<feature type="compositionally biased region" description="Polar residues" evidence="1">
    <location>
        <begin position="237"/>
        <end position="249"/>
    </location>
</feature>
<gene>
    <name evidence="2" type="ORF">PtA15_14A466</name>
</gene>
<organism evidence="2 3">
    <name type="scientific">Puccinia triticina</name>
    <dbReference type="NCBI Taxonomy" id="208348"/>
    <lineage>
        <taxon>Eukaryota</taxon>
        <taxon>Fungi</taxon>
        <taxon>Dikarya</taxon>
        <taxon>Basidiomycota</taxon>
        <taxon>Pucciniomycotina</taxon>
        <taxon>Pucciniomycetes</taxon>
        <taxon>Pucciniales</taxon>
        <taxon>Pucciniaceae</taxon>
        <taxon>Puccinia</taxon>
    </lineage>
</organism>
<evidence type="ECO:0000313" key="3">
    <source>
        <dbReference type="Proteomes" id="UP001164743"/>
    </source>
</evidence>
<dbReference type="RefSeq" id="XP_053027137.1">
    <property type="nucleotide sequence ID" value="XM_053163185.1"/>
</dbReference>
<sequence length="249" mass="26844">MSDIHDLTDSVQSLGPSGTAPAEKTATVSFPHANPPGAIPGRKAKSRLLLAAEKAAAKGAQPGGSEEEDNSKEPQIMSMLRTAKGTAEEPDAKVKLLKMALEAQMAGDAAKADKILNALPGIVKEDQPKQAPLTMVKHAEKEKGSAEPVKENGYQPQGMPYQGPPAMVHQFNFPGQSHLGPPQFAPANQWTQPRPPRQRGQGRNGYRGKRFNPQYHKQRMANQQSYPGNGQMVIRDQATSHQPSQAPPK</sequence>
<evidence type="ECO:0000256" key="1">
    <source>
        <dbReference type="SAM" id="MobiDB-lite"/>
    </source>
</evidence>
<dbReference type="Proteomes" id="UP001164743">
    <property type="component" value="Chromosome 14A"/>
</dbReference>
<reference evidence="2" key="1">
    <citation type="submission" date="2022-10" db="EMBL/GenBank/DDBJ databases">
        <title>Puccinia triticina Genome sequencing and assembly.</title>
        <authorList>
            <person name="Li C."/>
        </authorList>
    </citation>
    <scope>NUCLEOTIDE SEQUENCE</scope>
    <source>
        <strain evidence="2">Pt15</strain>
    </source>
</reference>
<feature type="compositionally biased region" description="Low complexity" evidence="1">
    <location>
        <begin position="153"/>
        <end position="165"/>
    </location>
</feature>